<evidence type="ECO:0000256" key="2">
    <source>
        <dbReference type="SAM" id="Phobius"/>
    </source>
</evidence>
<feature type="compositionally biased region" description="Basic and acidic residues" evidence="1">
    <location>
        <begin position="754"/>
        <end position="766"/>
    </location>
</feature>
<keyword evidence="2" id="KW-0472">Membrane</keyword>
<sequence>MEAFIAKIAVYNWTDVKSLFSSTFLNLKVLLKTTNGFVLISTIFLIISVTAYSFQKAWSRELKCRKTTLKTVDYLKHGTSDIERLRRIYKSCSFTASGLCNIWLQKINDCINNSLRETSIHFTPVSEYTLSDVKISDFELRNEDLPGWVALYFTVSIPMLCLHGDVVTIQTESPQKVTLSLKNYHMKMCCMLKVDDLVLLELKMHSESIPQFDLLMDPVIPLSPSKFKQLLIDIISELIVSWSPGGSIHHSKDPSVASIQTDGHSPGQNVLLQREPKDTDSSDSLHNWTDINVKTQLCESDFKDLNRSQSEGHAEAKTAMPGEQSSQSLVQKDKSFTPVVLAHNARLRQSLVARHAPRPFVCKVVRSASCYGEEGTPSLLQERDLGSFESEDVAGANSQDLGCSKIESAVQVRMETISAPSNKSEAISTELAKRKETETSVTESSDHKDLLQEFSHTGPVRKPNTKVDVSPLRERMANNFASKKLLVKVVKAEKLSVKGISGAYCVVELDEPYQRHSTHCSMSGQLFWDQHLLFDLNNNSKRIALEIFELGKRKKSYSRGRAELLLMHLLTNPNSDGDLETNSVNISDTIRRQIPLIDRSGSLLEGTSTSNIVAPPAVQSVSGGNNLSVTNQSISTNTNAAGQPSGNSIASITAEFNFMEKATEDFRARASPSSSQIRFSSRTTQSPSIHNPNQDHQPTDHCCAFSHSASSEFPNAKSTFLTHNKNITEHIMQSVVEHIQTDSGEETDNLSTSKDSDVVRKSSKDTTNEIKVSEILKTGNLSSPISCRRAHYELHTIRSIDEEHLSIPSSPLIYDTTKLSETSSEGHGSSCDLNEHFKESISSNEQQVFQGSSESDGHVKSLTATLVDANSSYGSKIDSKQGDILCKRSALLGSTGANVSNNLESASILLRVDSPVSLDSPSVSSRPHSLASRLKPARILNSSVLRSGKRSTTDEPTGSCSNINSLALLGPSRQLAGVVAGLSSLASDSTTAPSAAALASAMAVVGATGNWQPQLPIDSDTAQLLSGSTVFSDLLSRRDSKLDASNDSPVPPHSNISSFGPPVHFVPPPTYVAADSPGTFTALSQPRRSDASNLSLFRIFRHKKKRFRSVGAEKLVYWETNNLDDLDAISTEGYHRILQDDDCETCDIDQSRNK</sequence>
<feature type="compositionally biased region" description="Basic and acidic residues" evidence="1">
    <location>
        <begin position="306"/>
        <end position="316"/>
    </location>
</feature>
<dbReference type="PANTHER" id="PTHR21119">
    <property type="entry name" value="C2 DOMAIN-CONTAINING PROTEIN"/>
    <property type="match status" value="1"/>
</dbReference>
<protein>
    <submittedName>
        <fullName evidence="5">C2 domain-containing protein</fullName>
    </submittedName>
</protein>
<dbReference type="WBParaSite" id="Smp_152060.1">
    <property type="protein sequence ID" value="Smp_152060.1"/>
    <property type="gene ID" value="Smp_152060"/>
</dbReference>
<dbReference type="STRING" id="6183.A0A3Q0KQ73"/>
<feature type="compositionally biased region" description="Polar residues" evidence="1">
    <location>
        <begin position="418"/>
        <end position="427"/>
    </location>
</feature>
<reference evidence="4" key="1">
    <citation type="journal article" date="2012" name="PLoS Negl. Trop. Dis.">
        <title>A systematically improved high quality genome and transcriptome of the human blood fluke Schistosoma mansoni.</title>
        <authorList>
            <person name="Protasio A.V."/>
            <person name="Tsai I.J."/>
            <person name="Babbage A."/>
            <person name="Nichol S."/>
            <person name="Hunt M."/>
            <person name="Aslett M.A."/>
            <person name="De Silva N."/>
            <person name="Velarde G.S."/>
            <person name="Anderson T.J."/>
            <person name="Clark R.C."/>
            <person name="Davidson C."/>
            <person name="Dillon G.P."/>
            <person name="Holroyd N.E."/>
            <person name="LoVerde P.T."/>
            <person name="Lloyd C."/>
            <person name="McQuillan J."/>
            <person name="Oliveira G."/>
            <person name="Otto T.D."/>
            <person name="Parker-Manuel S.J."/>
            <person name="Quail M.A."/>
            <person name="Wilson R.A."/>
            <person name="Zerlotini A."/>
            <person name="Dunne D.W."/>
            <person name="Berriman M."/>
        </authorList>
    </citation>
    <scope>NUCLEOTIDE SEQUENCE [LARGE SCALE GENOMIC DNA]</scope>
    <source>
        <strain evidence="4">Puerto Rican</strain>
    </source>
</reference>
<feature type="region of interest" description="Disordered" evidence="1">
    <location>
        <begin position="306"/>
        <end position="329"/>
    </location>
</feature>
<evidence type="ECO:0000313" key="4">
    <source>
        <dbReference type="Proteomes" id="UP000008854"/>
    </source>
</evidence>
<proteinExistence type="predicted"/>
<keyword evidence="2" id="KW-1133">Transmembrane helix</keyword>
<feature type="region of interest" description="Disordered" evidence="1">
    <location>
        <begin position="417"/>
        <end position="466"/>
    </location>
</feature>
<evidence type="ECO:0000259" key="3">
    <source>
        <dbReference type="PROSITE" id="PS50004"/>
    </source>
</evidence>
<feature type="compositionally biased region" description="Low complexity" evidence="1">
    <location>
        <begin position="671"/>
        <end position="686"/>
    </location>
</feature>
<dbReference type="SUPFAM" id="SSF49562">
    <property type="entry name" value="C2 domain (Calcium/lipid-binding domain, CaLB)"/>
    <property type="match status" value="1"/>
</dbReference>
<feature type="region of interest" description="Disordered" evidence="1">
    <location>
        <begin position="251"/>
        <end position="286"/>
    </location>
</feature>
<dbReference type="Proteomes" id="UP000008854">
    <property type="component" value="Unassembled WGS sequence"/>
</dbReference>
<keyword evidence="4" id="KW-1185">Reference proteome</keyword>
<dbReference type="InterPro" id="IPR000008">
    <property type="entry name" value="C2_dom"/>
</dbReference>
<dbReference type="AlphaFoldDB" id="A0A3Q0KQ73"/>
<dbReference type="ExpressionAtlas" id="A0A3Q0KQ73">
    <property type="expression patterns" value="differential"/>
</dbReference>
<reference evidence="5" key="2">
    <citation type="submission" date="2018-12" db="UniProtKB">
        <authorList>
            <consortium name="WormBaseParasite"/>
        </authorList>
    </citation>
    <scope>IDENTIFICATION</scope>
    <source>
        <strain evidence="5">Puerto Rican</strain>
    </source>
</reference>
<keyword evidence="2" id="KW-0812">Transmembrane</keyword>
<dbReference type="PANTHER" id="PTHR21119:SF5">
    <property type="entry name" value="C2 DOMAIN-CONTAINING PROTEIN"/>
    <property type="match status" value="1"/>
</dbReference>
<dbReference type="Gene3D" id="2.60.40.150">
    <property type="entry name" value="C2 domain"/>
    <property type="match status" value="1"/>
</dbReference>
<feature type="transmembrane region" description="Helical" evidence="2">
    <location>
        <begin position="36"/>
        <end position="54"/>
    </location>
</feature>
<dbReference type="InterPro" id="IPR035892">
    <property type="entry name" value="C2_domain_sf"/>
</dbReference>
<dbReference type="InParanoid" id="A0A3Q0KQ73"/>
<name>A0A3Q0KQ73_SCHMA</name>
<feature type="region of interest" description="Disordered" evidence="1">
    <location>
        <begin position="741"/>
        <end position="766"/>
    </location>
</feature>
<organism evidence="4 5">
    <name type="scientific">Schistosoma mansoni</name>
    <name type="common">Blood fluke</name>
    <dbReference type="NCBI Taxonomy" id="6183"/>
    <lineage>
        <taxon>Eukaryota</taxon>
        <taxon>Metazoa</taxon>
        <taxon>Spiralia</taxon>
        <taxon>Lophotrochozoa</taxon>
        <taxon>Platyhelminthes</taxon>
        <taxon>Trematoda</taxon>
        <taxon>Digenea</taxon>
        <taxon>Strigeidida</taxon>
        <taxon>Schistosomatoidea</taxon>
        <taxon>Schistosomatidae</taxon>
        <taxon>Schistosoma</taxon>
    </lineage>
</organism>
<evidence type="ECO:0000313" key="5">
    <source>
        <dbReference type="WBParaSite" id="Smp_152060.1"/>
    </source>
</evidence>
<feature type="compositionally biased region" description="Polar residues" evidence="1">
    <location>
        <begin position="257"/>
        <end position="271"/>
    </location>
</feature>
<dbReference type="InterPro" id="IPR039934">
    <property type="entry name" value="C2CD2/C2CD2L"/>
</dbReference>
<feature type="region of interest" description="Disordered" evidence="1">
    <location>
        <begin position="667"/>
        <end position="698"/>
    </location>
</feature>
<feature type="compositionally biased region" description="Polar residues" evidence="1">
    <location>
        <begin position="687"/>
        <end position="696"/>
    </location>
</feature>
<feature type="region of interest" description="Disordered" evidence="1">
    <location>
        <begin position="1041"/>
        <end position="1061"/>
    </location>
</feature>
<feature type="compositionally biased region" description="Basic and acidic residues" evidence="1">
    <location>
        <begin position="431"/>
        <end position="451"/>
    </location>
</feature>
<evidence type="ECO:0000256" key="1">
    <source>
        <dbReference type="SAM" id="MobiDB-lite"/>
    </source>
</evidence>
<accession>A0A3Q0KQ73</accession>
<feature type="domain" description="C2" evidence="3">
    <location>
        <begin position="463"/>
        <end position="579"/>
    </location>
</feature>
<dbReference type="PROSITE" id="PS50004">
    <property type="entry name" value="C2"/>
    <property type="match status" value="1"/>
</dbReference>
<feature type="compositionally biased region" description="Polar residues" evidence="1">
    <location>
        <begin position="1045"/>
        <end position="1058"/>
    </location>
</feature>